<organism evidence="1 2">
    <name type="scientific">Fulvitalea axinellae</name>
    <dbReference type="NCBI Taxonomy" id="1182444"/>
    <lineage>
        <taxon>Bacteria</taxon>
        <taxon>Pseudomonadati</taxon>
        <taxon>Bacteroidota</taxon>
        <taxon>Cytophagia</taxon>
        <taxon>Cytophagales</taxon>
        <taxon>Persicobacteraceae</taxon>
        <taxon>Fulvitalea</taxon>
    </lineage>
</organism>
<accession>A0AAU9DGM7</accession>
<proteinExistence type="predicted"/>
<dbReference type="SUPFAM" id="SSF53474">
    <property type="entry name" value="alpha/beta-Hydrolases"/>
    <property type="match status" value="1"/>
</dbReference>
<reference evidence="1 2" key="1">
    <citation type="submission" date="2021-12" db="EMBL/GenBank/DDBJ databases">
        <title>Genome sequencing of bacteria with rrn-lacking chromosome and rrn-plasmid.</title>
        <authorList>
            <person name="Anda M."/>
            <person name="Iwasaki W."/>
        </authorList>
    </citation>
    <scope>NUCLEOTIDE SEQUENCE [LARGE SCALE GENOMIC DNA]</scope>
    <source>
        <strain evidence="1 2">DSM 100852</strain>
    </source>
</reference>
<dbReference type="KEGG" id="fax:FUAX_26270"/>
<dbReference type="Proteomes" id="UP001348817">
    <property type="component" value="Chromosome"/>
</dbReference>
<protein>
    <recommendedName>
        <fullName evidence="3">Alpha/beta hydrolase</fullName>
    </recommendedName>
</protein>
<gene>
    <name evidence="1" type="ORF">FUAX_26270</name>
</gene>
<dbReference type="EMBL" id="AP025314">
    <property type="protein sequence ID" value="BDD10195.1"/>
    <property type="molecule type" value="Genomic_DNA"/>
</dbReference>
<evidence type="ECO:0008006" key="3">
    <source>
        <dbReference type="Google" id="ProtNLM"/>
    </source>
</evidence>
<dbReference type="RefSeq" id="WP_338391766.1">
    <property type="nucleotide sequence ID" value="NZ_AP025314.1"/>
</dbReference>
<dbReference type="AlphaFoldDB" id="A0AAU9DGM7"/>
<keyword evidence="2" id="KW-1185">Reference proteome</keyword>
<dbReference type="InterPro" id="IPR029058">
    <property type="entry name" value="AB_hydrolase_fold"/>
</dbReference>
<name>A0AAU9DGM7_9BACT</name>
<evidence type="ECO:0000313" key="1">
    <source>
        <dbReference type="EMBL" id="BDD10195.1"/>
    </source>
</evidence>
<sequence>MYVNGTIQERPFQLAYEAYGKGPSTLITFHGYGQFPEVFRNFEKIYPDTRVLSVWLFHHGTSKTPLAPPVSENEWIEMFQKLLSQEKVGQFSLLAFSIGCRLAFSILHKIPERIEKATFLAPDGILKSFTYSLACRTSVGKLLFKSLTGDSDILPRLIQAISKTGALPRTLTRFALSQITTSAQRKKLYRTWISLSRIFLSKKALESALAHPGVGIILASRDNVIPESKIRARIPSNVTVRTLPCGHTNLIQTYEKEVKQNVRR</sequence>
<dbReference type="Gene3D" id="3.40.50.1820">
    <property type="entry name" value="alpha/beta hydrolase"/>
    <property type="match status" value="1"/>
</dbReference>
<evidence type="ECO:0000313" key="2">
    <source>
        <dbReference type="Proteomes" id="UP001348817"/>
    </source>
</evidence>